<feature type="domain" description="Transposase IS66 C-terminal" evidence="2">
    <location>
        <begin position="447"/>
        <end position="484"/>
    </location>
</feature>
<proteinExistence type="predicted"/>
<dbReference type="AlphaFoldDB" id="A0AAF0I2J7"/>
<dbReference type="InterPro" id="IPR052344">
    <property type="entry name" value="Transposase-related"/>
</dbReference>
<protein>
    <submittedName>
        <fullName evidence="3">IS66 family transposase</fullName>
    </submittedName>
</protein>
<dbReference type="Pfam" id="PF13817">
    <property type="entry name" value="DDE_Tnp_IS66_C"/>
    <property type="match status" value="1"/>
</dbReference>
<evidence type="ECO:0000313" key="3">
    <source>
        <dbReference type="EMBL" id="WED66567.1"/>
    </source>
</evidence>
<dbReference type="InterPro" id="IPR039552">
    <property type="entry name" value="IS66_C"/>
</dbReference>
<reference evidence="3" key="1">
    <citation type="submission" date="2023-03" db="EMBL/GenBank/DDBJ databases">
        <title>Lomoglobus Profundus gen. nov., sp. nov., a novel member of the phylum Verrucomicrobia, isolated from deep-marine sediment of South China Sea.</title>
        <authorList>
            <person name="Ahmad T."/>
            <person name="Ishaq S.E."/>
            <person name="Wang F."/>
        </authorList>
    </citation>
    <scope>NUCLEOTIDE SEQUENCE</scope>
    <source>
        <strain evidence="3">LMO-M01</strain>
    </source>
</reference>
<dbReference type="NCBIfam" id="NF033517">
    <property type="entry name" value="transpos_IS66"/>
    <property type="match status" value="1"/>
</dbReference>
<evidence type="ECO:0000259" key="1">
    <source>
        <dbReference type="Pfam" id="PF03050"/>
    </source>
</evidence>
<dbReference type="InterPro" id="IPR004291">
    <property type="entry name" value="Transposase_IS66_central"/>
</dbReference>
<dbReference type="EMBL" id="CP119075">
    <property type="protein sequence ID" value="WED66567.1"/>
    <property type="molecule type" value="Genomic_DNA"/>
</dbReference>
<accession>A0AAF0I2J7</accession>
<sequence length="501" mass="57390">MPPAEVLYAENQALKAELAQRDALIGWLQKQVFGGGKSEKLDPSQLKLKLLDQQKLIEQTATPETISYERRRASRERVPLRAEAFAHLPVKETVVIEPEEVLAAPNQFERIGEQRSFEVDVVPPKLFKREFVLPKYRAKNQADRAPVVAPAQVRPVEGGYASAGLLAWVLISKYLDHAPLYRLEKMSGRWGARLPRQSMVEWVRIASDWLEPIYTRMHRGLLESGYVQVDETPVRCHDPDQKRGKTKDGWLWVMNRPGGDVVFDWRLSRQHGELTSLVEGFAGVLQSDGYGAYAAYAAAHPEVRWVGCWAHARRKFFEAQGENPRVAQWILRSIAWMYHQEKHWDETGLDTSQRQQRRERDFTRRLYWLRVVVARVREQVLPQSGLGKACAYLLGQWAPLCEHLRHGETRLDNNLVENAIRPSALGKKNWLFVGHPDAGQRSAIIYSLVISCQRHGHDPLIYLRDVLTRLPQRQPGADITDLLPANWKPPVEVERPTSSQS</sequence>
<name>A0AAF0I2J7_9BACT</name>
<evidence type="ECO:0000259" key="2">
    <source>
        <dbReference type="Pfam" id="PF13817"/>
    </source>
</evidence>
<dbReference type="PANTHER" id="PTHR33678:SF1">
    <property type="entry name" value="BLL1576 PROTEIN"/>
    <property type="match status" value="1"/>
</dbReference>
<dbReference type="KEGG" id="slom:PXH66_06850"/>
<dbReference type="Pfam" id="PF03050">
    <property type="entry name" value="DDE_Tnp_IS66"/>
    <property type="match status" value="1"/>
</dbReference>
<organism evidence="3 4">
    <name type="scientific">Synoicihabitans lomoniglobus</name>
    <dbReference type="NCBI Taxonomy" id="2909285"/>
    <lineage>
        <taxon>Bacteria</taxon>
        <taxon>Pseudomonadati</taxon>
        <taxon>Verrucomicrobiota</taxon>
        <taxon>Opitutia</taxon>
        <taxon>Opitutales</taxon>
        <taxon>Opitutaceae</taxon>
        <taxon>Synoicihabitans</taxon>
    </lineage>
</organism>
<dbReference type="PANTHER" id="PTHR33678">
    <property type="entry name" value="BLL1576 PROTEIN"/>
    <property type="match status" value="1"/>
</dbReference>
<gene>
    <name evidence="3" type="ORF">PXH66_06850</name>
</gene>
<evidence type="ECO:0000313" key="4">
    <source>
        <dbReference type="Proteomes" id="UP001218638"/>
    </source>
</evidence>
<dbReference type="RefSeq" id="WP_330932285.1">
    <property type="nucleotide sequence ID" value="NZ_CP119075.1"/>
</dbReference>
<dbReference type="Proteomes" id="UP001218638">
    <property type="component" value="Chromosome"/>
</dbReference>
<keyword evidence="4" id="KW-1185">Reference proteome</keyword>
<feature type="domain" description="Transposase IS66 central" evidence="1">
    <location>
        <begin position="159"/>
        <end position="440"/>
    </location>
</feature>